<dbReference type="Proteomes" id="UP000007797">
    <property type="component" value="Unassembled WGS sequence"/>
</dbReference>
<organism evidence="1 2">
    <name type="scientific">Cavenderia fasciculata</name>
    <name type="common">Slime mold</name>
    <name type="synonym">Dictyostelium fasciculatum</name>
    <dbReference type="NCBI Taxonomy" id="261658"/>
    <lineage>
        <taxon>Eukaryota</taxon>
        <taxon>Amoebozoa</taxon>
        <taxon>Evosea</taxon>
        <taxon>Eumycetozoa</taxon>
        <taxon>Dictyostelia</taxon>
        <taxon>Acytosteliales</taxon>
        <taxon>Cavenderiaceae</taxon>
        <taxon>Cavenderia</taxon>
    </lineage>
</organism>
<name>F4PSZ2_CACFS</name>
<proteinExistence type="predicted"/>
<evidence type="ECO:0000313" key="2">
    <source>
        <dbReference type="Proteomes" id="UP000007797"/>
    </source>
</evidence>
<keyword evidence="2" id="KW-1185">Reference proteome</keyword>
<dbReference type="KEGG" id="dfa:DFA_00646"/>
<evidence type="ECO:0000313" key="1">
    <source>
        <dbReference type="EMBL" id="EGG20781.1"/>
    </source>
</evidence>
<dbReference type="GeneID" id="14873950"/>
<reference evidence="2" key="1">
    <citation type="journal article" date="2011" name="Genome Res.">
        <title>Phylogeny-wide analysis of social amoeba genomes highlights ancient origins for complex intercellular communication.</title>
        <authorList>
            <person name="Heidel A.J."/>
            <person name="Lawal H.M."/>
            <person name="Felder M."/>
            <person name="Schilde C."/>
            <person name="Helps N.R."/>
            <person name="Tunggal B."/>
            <person name="Rivero F."/>
            <person name="John U."/>
            <person name="Schleicher M."/>
            <person name="Eichinger L."/>
            <person name="Platzer M."/>
            <person name="Noegel A.A."/>
            <person name="Schaap P."/>
            <person name="Gloeckner G."/>
        </authorList>
    </citation>
    <scope>NUCLEOTIDE SEQUENCE [LARGE SCALE GENOMIC DNA]</scope>
    <source>
        <strain evidence="2">SH3</strain>
    </source>
</reference>
<accession>F4PSZ2</accession>
<gene>
    <name evidence="1" type="ORF">DFA_00646</name>
</gene>
<dbReference type="RefSeq" id="XP_004358631.1">
    <property type="nucleotide sequence ID" value="XM_004358574.1"/>
</dbReference>
<sequence>MDTSRYDVLELLIQSKVPYTNEFSWYLFNSGTPTVVQWMLAHKDLEEKDLLRHSSITSKVEAIQAKVANFLTRHPMQANNAALIDRAIVNWGVDSIAAELDDPHADIHQILDFIHSSFYRYFRKSIQRYIYKHALVQHIPAILERYSGSNAYKYAMHCALNRPGREAYEVVKLMLDKGFKFLPCPLLKVQVVSEECYALLIDKVSPEHRHRLANRPIINKSVKQLWEFLQLIARTSSIDLYKEYCQSSKLRTRVQNFCMEYGNLEFLKLIHSISKPSLNLDSAIKAGRINIVEYMLETFPNETTLEKWLSFIVVNGPPHLLDHFLQKDASLLQQVQLQSQRPGFSRPIFISNNYQMFQYLVSSQVGYELNRDGERILQTLGLDVENVFLDLYNSCIEKKYNY</sequence>
<dbReference type="SUPFAM" id="SSF140860">
    <property type="entry name" value="Pseudo ankyrin repeat-like"/>
    <property type="match status" value="1"/>
</dbReference>
<dbReference type="AlphaFoldDB" id="F4PSZ2"/>
<dbReference type="EMBL" id="GL883010">
    <property type="protein sequence ID" value="EGG20781.1"/>
    <property type="molecule type" value="Genomic_DNA"/>
</dbReference>
<protein>
    <submittedName>
        <fullName evidence="1">Uncharacterized protein</fullName>
    </submittedName>
</protein>